<dbReference type="InterPro" id="IPR048015">
    <property type="entry name" value="NTP-PPase_MazG-like_N"/>
</dbReference>
<dbReference type="CDD" id="cd11528">
    <property type="entry name" value="NTP-PPase_MazG_Nterm"/>
    <property type="match status" value="1"/>
</dbReference>
<dbReference type="FunFam" id="1.10.287.1080:FF:000001">
    <property type="entry name" value="Nucleoside triphosphate pyrophosphohydrolase"/>
    <property type="match status" value="1"/>
</dbReference>
<evidence type="ECO:0000256" key="5">
    <source>
        <dbReference type="SAM" id="Coils"/>
    </source>
</evidence>
<dbReference type="EC" id="3.6.1.8" evidence="3"/>
<dbReference type="GO" id="GO:0046076">
    <property type="term" value="P:dTTP catabolic process"/>
    <property type="evidence" value="ECO:0007669"/>
    <property type="project" value="TreeGrafter"/>
</dbReference>
<dbReference type="NCBIfam" id="NF007113">
    <property type="entry name" value="PRK09562.1"/>
    <property type="match status" value="1"/>
</dbReference>
<keyword evidence="7" id="KW-0378">Hydrolase</keyword>
<evidence type="ECO:0000259" key="6">
    <source>
        <dbReference type="Pfam" id="PF03819"/>
    </source>
</evidence>
<protein>
    <recommendedName>
        <fullName evidence="4">Nucleoside triphosphate pyrophosphohydrolase</fullName>
        <ecNumber evidence="3">3.6.1.8</ecNumber>
    </recommendedName>
</protein>
<dbReference type="PANTHER" id="PTHR30522">
    <property type="entry name" value="NUCLEOSIDE TRIPHOSPHATE PYROPHOSPHOHYDROLASE"/>
    <property type="match status" value="1"/>
</dbReference>
<dbReference type="GO" id="GO:0006950">
    <property type="term" value="P:response to stress"/>
    <property type="evidence" value="ECO:0007669"/>
    <property type="project" value="UniProtKB-ARBA"/>
</dbReference>
<dbReference type="SUPFAM" id="SSF101386">
    <property type="entry name" value="all-alpha NTP pyrophosphatases"/>
    <property type="match status" value="2"/>
</dbReference>
<dbReference type="GO" id="GO:0046052">
    <property type="term" value="P:UTP catabolic process"/>
    <property type="evidence" value="ECO:0007669"/>
    <property type="project" value="TreeGrafter"/>
</dbReference>
<dbReference type="InterPro" id="IPR011551">
    <property type="entry name" value="NTP_PyrPHydrolase_MazG"/>
</dbReference>
<comment type="catalytic activity">
    <reaction evidence="1">
        <text>ATP + H2O = AMP + diphosphate + H(+)</text>
        <dbReference type="Rhea" id="RHEA:14245"/>
        <dbReference type="ChEBI" id="CHEBI:15377"/>
        <dbReference type="ChEBI" id="CHEBI:15378"/>
        <dbReference type="ChEBI" id="CHEBI:30616"/>
        <dbReference type="ChEBI" id="CHEBI:33019"/>
        <dbReference type="ChEBI" id="CHEBI:456215"/>
        <dbReference type="EC" id="3.6.1.8"/>
    </reaction>
</comment>
<dbReference type="RefSeq" id="WP_317476632.1">
    <property type="nucleotide sequence ID" value="NZ_JARQTW010000003.1"/>
</dbReference>
<gene>
    <name evidence="7" type="primary">mazG</name>
    <name evidence="7" type="ORF">P7M15_02380</name>
</gene>
<comment type="caution">
    <text evidence="7">The sequence shown here is derived from an EMBL/GenBank/DDBJ whole genome shotgun (WGS) entry which is preliminary data.</text>
</comment>
<dbReference type="GO" id="GO:0046047">
    <property type="term" value="P:TTP catabolic process"/>
    <property type="evidence" value="ECO:0007669"/>
    <property type="project" value="TreeGrafter"/>
</dbReference>
<sequence length="264" mass="30618">MAYHIQDFVRLIAQLRNPKGGCPWDLKQNYRSMIPCLIEESYEVIDAIEQNNKENLREELGDLLMQVVFLSQLAAEDQLFTFDDVVNDVAEKIIRRHPHVFGEQSAGNEQEALAHWNAMKAQEKSRQTETSVLDNIPHAFPALLRAEKLQKKCSKIGFDWKHVDGVIAKVEEELDEVKQELNRPHLEQPKINKEIGDLLFAVVNLARHVKTQPEEALRQANHKFERRFRAVEQQIRQAGKNPADCTLAEWDQLWDEVKLQESHN</sequence>
<dbReference type="Gene3D" id="1.10.287.1080">
    <property type="entry name" value="MazG-like"/>
    <property type="match status" value="2"/>
</dbReference>
<dbReference type="Proteomes" id="UP001214976">
    <property type="component" value="Unassembled WGS sequence"/>
</dbReference>
<dbReference type="InterPro" id="IPR048011">
    <property type="entry name" value="NTP-PPase_MazG-like_C"/>
</dbReference>
<dbReference type="GO" id="GO:0046081">
    <property type="term" value="P:dUTP catabolic process"/>
    <property type="evidence" value="ECO:0007669"/>
    <property type="project" value="TreeGrafter"/>
</dbReference>
<keyword evidence="5" id="KW-0175">Coiled coil</keyword>
<evidence type="ECO:0000256" key="4">
    <source>
        <dbReference type="ARBA" id="ARBA00074799"/>
    </source>
</evidence>
<organism evidence="7 8">
    <name type="scientific">Exercitatus varius</name>
    <dbReference type="NCBI Taxonomy" id="67857"/>
    <lineage>
        <taxon>Bacteria</taxon>
        <taxon>Pseudomonadati</taxon>
        <taxon>Pseudomonadota</taxon>
        <taxon>Gammaproteobacteria</taxon>
        <taxon>Pasteurellales</taxon>
        <taxon>Pasteurellaceae</taxon>
        <taxon>Exercitatus</taxon>
    </lineage>
</organism>
<dbReference type="AlphaFoldDB" id="A0AAW6Q771"/>
<dbReference type="GO" id="GO:0046061">
    <property type="term" value="P:dATP catabolic process"/>
    <property type="evidence" value="ECO:0007669"/>
    <property type="project" value="TreeGrafter"/>
</dbReference>
<feature type="domain" description="NTP pyrophosphohydrolase MazG-like" evidence="6">
    <location>
        <begin position="167"/>
        <end position="227"/>
    </location>
</feature>
<comment type="similarity">
    <text evidence="2">Belongs to the nucleoside triphosphate pyrophosphohydrolase family.</text>
</comment>
<accession>A0AAW6Q771</accession>
<feature type="coiled-coil region" evidence="5">
    <location>
        <begin position="214"/>
        <end position="241"/>
    </location>
</feature>
<evidence type="ECO:0000256" key="1">
    <source>
        <dbReference type="ARBA" id="ARBA00052141"/>
    </source>
</evidence>
<dbReference type="GO" id="GO:0047693">
    <property type="term" value="F:ATP diphosphatase activity"/>
    <property type="evidence" value="ECO:0007669"/>
    <property type="project" value="UniProtKB-EC"/>
</dbReference>
<dbReference type="NCBIfam" id="TIGR00444">
    <property type="entry name" value="mazG"/>
    <property type="match status" value="1"/>
</dbReference>
<reference evidence="7" key="1">
    <citation type="submission" date="2023-03" db="EMBL/GenBank/DDBJ databases">
        <title>Classification of Bisgaard taxon 6 and taxon 10 as Exercitatus varius gen. nov., spec. nov.</title>
        <authorList>
            <person name="Christensen H."/>
        </authorList>
    </citation>
    <scope>NUCLEOTIDE SEQUENCE</scope>
    <source>
        <strain evidence="7">86116</strain>
    </source>
</reference>
<evidence type="ECO:0000256" key="2">
    <source>
        <dbReference type="ARBA" id="ARBA00061115"/>
    </source>
</evidence>
<name>A0AAW6Q771_9PAST</name>
<feature type="domain" description="NTP pyrophosphohydrolase MazG-like" evidence="6">
    <location>
        <begin position="28"/>
        <end position="101"/>
    </location>
</feature>
<dbReference type="GO" id="GO:0006203">
    <property type="term" value="P:dGTP catabolic process"/>
    <property type="evidence" value="ECO:0007669"/>
    <property type="project" value="TreeGrafter"/>
</dbReference>
<evidence type="ECO:0000313" key="8">
    <source>
        <dbReference type="Proteomes" id="UP001214976"/>
    </source>
</evidence>
<dbReference type="FunFam" id="1.10.287.1080:FF:000003">
    <property type="entry name" value="Nucleoside triphosphate pyrophosphohydrolase"/>
    <property type="match status" value="1"/>
</dbReference>
<dbReference type="Pfam" id="PF03819">
    <property type="entry name" value="MazG"/>
    <property type="match status" value="2"/>
</dbReference>
<proteinExistence type="inferred from homology"/>
<evidence type="ECO:0000256" key="3">
    <source>
        <dbReference type="ARBA" id="ARBA00066372"/>
    </source>
</evidence>
<dbReference type="PANTHER" id="PTHR30522:SF0">
    <property type="entry name" value="NUCLEOSIDE TRIPHOSPHATE PYROPHOSPHOHYDROLASE"/>
    <property type="match status" value="1"/>
</dbReference>
<dbReference type="CDD" id="cd11529">
    <property type="entry name" value="NTP-PPase_MazG_Cterm"/>
    <property type="match status" value="1"/>
</dbReference>
<evidence type="ECO:0000313" key="7">
    <source>
        <dbReference type="EMBL" id="MDG2949375.1"/>
    </source>
</evidence>
<dbReference type="EMBL" id="JARQTW010000003">
    <property type="protein sequence ID" value="MDG2949375.1"/>
    <property type="molecule type" value="Genomic_DNA"/>
</dbReference>
<dbReference type="InterPro" id="IPR004518">
    <property type="entry name" value="MazG-like_dom"/>
</dbReference>